<evidence type="ECO:0000256" key="2">
    <source>
        <dbReference type="SAM" id="Phobius"/>
    </source>
</evidence>
<keyword evidence="2" id="KW-1133">Transmembrane helix</keyword>
<feature type="transmembrane region" description="Helical" evidence="2">
    <location>
        <begin position="18"/>
        <end position="34"/>
    </location>
</feature>
<keyword evidence="2" id="KW-0472">Membrane</keyword>
<keyword evidence="2" id="KW-0812">Transmembrane</keyword>
<organism evidence="3 4">
    <name type="scientific">Malus domestica</name>
    <name type="common">Apple</name>
    <name type="synonym">Pyrus malus</name>
    <dbReference type="NCBI Taxonomy" id="3750"/>
    <lineage>
        <taxon>Eukaryota</taxon>
        <taxon>Viridiplantae</taxon>
        <taxon>Streptophyta</taxon>
        <taxon>Embryophyta</taxon>
        <taxon>Tracheophyta</taxon>
        <taxon>Spermatophyta</taxon>
        <taxon>Magnoliopsida</taxon>
        <taxon>eudicotyledons</taxon>
        <taxon>Gunneridae</taxon>
        <taxon>Pentapetalae</taxon>
        <taxon>rosids</taxon>
        <taxon>fabids</taxon>
        <taxon>Rosales</taxon>
        <taxon>Rosaceae</taxon>
        <taxon>Amygdaloideae</taxon>
        <taxon>Maleae</taxon>
        <taxon>Malus</taxon>
    </lineage>
</organism>
<dbReference type="STRING" id="3750.A0A498J9P6"/>
<dbReference type="PANTHER" id="PTHR31210">
    <property type="entry name" value="OS06G0731900 PROTEIN"/>
    <property type="match status" value="1"/>
</dbReference>
<sequence>MACILCVAKSKTQTTCPFNFFFFFFLFLFFSEFPKVAAQMINPAAALSDPKNRSFYCSLFLVASLICGAYFIGGATIAHEYKEVLYYLLSIKWSRKSFLQKLTRWKVVYNRQNTNFHTCRNRCQPSGSEALPEGIIAKTSDLEPLPLWGSSVNNENSKPSKSLLAIAVGIRQKEIVDKIVKKFLSSDFVVMLFHYDGAVDKWRDLPWSDRAIHVWFAKRFLHPDIVSEYKYIFLWDEDLGVENFNPKRYVSIVQEEVLEISQPALDPDKSEVYHPITARVKKSKVHRRFHKYKGSARCDDHSSAPPCAGWVEMMAPVFSRSAWQCVWYMIQNDLVHAWGLDVQLGYCAQGDRTQNVGVVDSEYIVHLGLSTLGVSDGNKASIMASWVINSPDPSQKGDSKALAPSSSDKVNDRSKVRMQSFIDMQIFKERWSAAVKEDKCWVDPYQLSTN</sequence>
<evidence type="ECO:0000256" key="1">
    <source>
        <dbReference type="SAM" id="MobiDB-lite"/>
    </source>
</evidence>
<dbReference type="AlphaFoldDB" id="A0A498J9P6"/>
<keyword evidence="4" id="KW-1185">Reference proteome</keyword>
<dbReference type="EMBL" id="RDQH01000334">
    <property type="protein sequence ID" value="RXH92210.1"/>
    <property type="molecule type" value="Genomic_DNA"/>
</dbReference>
<feature type="transmembrane region" description="Helical" evidence="2">
    <location>
        <begin position="55"/>
        <end position="73"/>
    </location>
</feature>
<dbReference type="Proteomes" id="UP000290289">
    <property type="component" value="Chromosome 8"/>
</dbReference>
<dbReference type="InterPro" id="IPR007877">
    <property type="entry name" value="DUF707"/>
</dbReference>
<proteinExistence type="predicted"/>
<protein>
    <submittedName>
        <fullName evidence="3">Uncharacterized protein</fullName>
    </submittedName>
</protein>
<accession>A0A498J9P6</accession>
<reference evidence="3 4" key="1">
    <citation type="submission" date="2018-10" db="EMBL/GenBank/DDBJ databases">
        <title>A high-quality apple genome assembly.</title>
        <authorList>
            <person name="Hu J."/>
        </authorList>
    </citation>
    <scope>NUCLEOTIDE SEQUENCE [LARGE SCALE GENOMIC DNA]</scope>
    <source>
        <strain evidence="4">cv. HFTH1</strain>
        <tissue evidence="3">Young leaf</tissue>
    </source>
</reference>
<dbReference type="Pfam" id="PF05212">
    <property type="entry name" value="DUF707"/>
    <property type="match status" value="1"/>
</dbReference>
<dbReference type="PANTHER" id="PTHR31210:SF11">
    <property type="entry name" value="KETOGLUTARATE REDUCTASE TRANS-SPLICING-LIKE PROTEIN, PUTATIVE (DUF707)-RELATED"/>
    <property type="match status" value="1"/>
</dbReference>
<evidence type="ECO:0000313" key="4">
    <source>
        <dbReference type="Proteomes" id="UP000290289"/>
    </source>
</evidence>
<name>A0A498J9P6_MALDO</name>
<evidence type="ECO:0000313" key="3">
    <source>
        <dbReference type="EMBL" id="RXH92210.1"/>
    </source>
</evidence>
<feature type="region of interest" description="Disordered" evidence="1">
    <location>
        <begin position="392"/>
        <end position="411"/>
    </location>
</feature>
<comment type="caution">
    <text evidence="3">The sequence shown here is derived from an EMBL/GenBank/DDBJ whole genome shotgun (WGS) entry which is preliminary data.</text>
</comment>
<gene>
    <name evidence="3" type="ORF">DVH24_033106</name>
</gene>